<dbReference type="OrthoDB" id="5561551at2"/>
<dbReference type="InterPro" id="IPR013830">
    <property type="entry name" value="SGNH_hydro"/>
</dbReference>
<gene>
    <name evidence="4" type="ORF">BDK92_5820</name>
</gene>
<comment type="caution">
    <text evidence="4">The sequence shown here is derived from an EMBL/GenBank/DDBJ whole genome shotgun (WGS) entry which is preliminary data.</text>
</comment>
<dbReference type="SUPFAM" id="SSF52266">
    <property type="entry name" value="SGNH hydrolase"/>
    <property type="match status" value="1"/>
</dbReference>
<proteinExistence type="predicted"/>
<dbReference type="Pfam" id="PF13472">
    <property type="entry name" value="Lipase_GDSL_2"/>
    <property type="match status" value="1"/>
</dbReference>
<feature type="chain" id="PRO_5038906082" evidence="2">
    <location>
        <begin position="21"/>
        <end position="290"/>
    </location>
</feature>
<keyword evidence="5" id="KW-1185">Reference proteome</keyword>
<accession>A0A495JSU3</accession>
<name>A0A495JSU3_9ACTN</name>
<dbReference type="GO" id="GO:0004620">
    <property type="term" value="F:phospholipase activity"/>
    <property type="evidence" value="ECO:0007669"/>
    <property type="project" value="InterPro"/>
</dbReference>
<dbReference type="RefSeq" id="WP_121159520.1">
    <property type="nucleotide sequence ID" value="NZ_RBKT01000001.1"/>
</dbReference>
<protein>
    <submittedName>
        <fullName evidence="4">Lysophospholipase L1-like esterase</fullName>
    </submittedName>
</protein>
<dbReference type="EMBL" id="RBKT01000001">
    <property type="protein sequence ID" value="RKR91424.1"/>
    <property type="molecule type" value="Genomic_DNA"/>
</dbReference>
<evidence type="ECO:0000256" key="1">
    <source>
        <dbReference type="SAM" id="MobiDB-lite"/>
    </source>
</evidence>
<evidence type="ECO:0000313" key="4">
    <source>
        <dbReference type="EMBL" id="RKR91424.1"/>
    </source>
</evidence>
<dbReference type="InterPro" id="IPR038885">
    <property type="entry name" value="PLB1"/>
</dbReference>
<dbReference type="InterPro" id="IPR036514">
    <property type="entry name" value="SGNH_hydro_sf"/>
</dbReference>
<dbReference type="PROSITE" id="PS51257">
    <property type="entry name" value="PROKAR_LIPOPROTEIN"/>
    <property type="match status" value="1"/>
</dbReference>
<dbReference type="Proteomes" id="UP000277671">
    <property type="component" value="Unassembled WGS sequence"/>
</dbReference>
<dbReference type="PANTHER" id="PTHR21325:SF31">
    <property type="entry name" value="GH22081P-RELATED"/>
    <property type="match status" value="1"/>
</dbReference>
<sequence>MPRRWTTTAVVALLALAALACESGGGGIGQPSAAPPRPSTSARPDLPSAMAALGDSITTGFGTCIVLSNCQRNSWSTGDGLRVDSHYRRLLEANPAIRGNGHNHASTGARARQLTDQATAAVADKADYVTVLIGANDACRSRIEDMTEVTAFRAELDRALGVLKKGRPKARVLVVSIPDLYRLWEIGHPEAEVVRAWNRGICPALLANPTSTAAADANRRSIFRARIGAYNKELAAACRAYGSRCRYDGGAVHRVRFSLDMLNRLDYFHPDVDGQGKLAEVTWGSSGFTG</sequence>
<reference evidence="4 5" key="1">
    <citation type="submission" date="2018-10" db="EMBL/GenBank/DDBJ databases">
        <title>Sequencing the genomes of 1000 actinobacteria strains.</title>
        <authorList>
            <person name="Klenk H.-P."/>
        </authorList>
    </citation>
    <scope>NUCLEOTIDE SEQUENCE [LARGE SCALE GENOMIC DNA]</scope>
    <source>
        <strain evidence="4 5">DSM 45175</strain>
    </source>
</reference>
<dbReference type="PANTHER" id="PTHR21325">
    <property type="entry name" value="PHOSPHOLIPASE B, PLB1"/>
    <property type="match status" value="1"/>
</dbReference>
<evidence type="ECO:0000256" key="2">
    <source>
        <dbReference type="SAM" id="SignalP"/>
    </source>
</evidence>
<evidence type="ECO:0000313" key="5">
    <source>
        <dbReference type="Proteomes" id="UP000277671"/>
    </source>
</evidence>
<dbReference type="AlphaFoldDB" id="A0A495JSU3"/>
<keyword evidence="2" id="KW-0732">Signal</keyword>
<evidence type="ECO:0000259" key="3">
    <source>
        <dbReference type="Pfam" id="PF13472"/>
    </source>
</evidence>
<feature type="signal peptide" evidence="2">
    <location>
        <begin position="1"/>
        <end position="20"/>
    </location>
</feature>
<organism evidence="4 5">
    <name type="scientific">Micromonospora pisi</name>
    <dbReference type="NCBI Taxonomy" id="589240"/>
    <lineage>
        <taxon>Bacteria</taxon>
        <taxon>Bacillati</taxon>
        <taxon>Actinomycetota</taxon>
        <taxon>Actinomycetes</taxon>
        <taxon>Micromonosporales</taxon>
        <taxon>Micromonosporaceae</taxon>
        <taxon>Micromonospora</taxon>
    </lineage>
</organism>
<dbReference type="Gene3D" id="3.40.50.1110">
    <property type="entry name" value="SGNH hydrolase"/>
    <property type="match status" value="1"/>
</dbReference>
<feature type="domain" description="SGNH hydrolase-type esterase" evidence="3">
    <location>
        <begin position="52"/>
        <end position="274"/>
    </location>
</feature>
<feature type="region of interest" description="Disordered" evidence="1">
    <location>
        <begin position="26"/>
        <end position="47"/>
    </location>
</feature>